<accession>A0ABV5J9I8</accession>
<proteinExistence type="predicted"/>
<evidence type="ECO:0000313" key="1">
    <source>
        <dbReference type="EMBL" id="MFB9213504.1"/>
    </source>
</evidence>
<dbReference type="Proteomes" id="UP001589654">
    <property type="component" value="Unassembled WGS sequence"/>
</dbReference>
<name>A0ABV5J9I8_9BACT</name>
<organism evidence="1 2">
    <name type="scientific">Echinicola jeungdonensis</name>
    <dbReference type="NCBI Taxonomy" id="709343"/>
    <lineage>
        <taxon>Bacteria</taxon>
        <taxon>Pseudomonadati</taxon>
        <taxon>Bacteroidota</taxon>
        <taxon>Cytophagia</taxon>
        <taxon>Cytophagales</taxon>
        <taxon>Cyclobacteriaceae</taxon>
        <taxon>Echinicola</taxon>
    </lineage>
</organism>
<sequence length="41" mass="4949">MWRTAQGQVKTRVDYEFAYRLNGRDFDNPDLYEFTSNDTID</sequence>
<gene>
    <name evidence="1" type="ORF">ACFFUR_16930</name>
</gene>
<keyword evidence="2" id="KW-1185">Reference proteome</keyword>
<evidence type="ECO:0000313" key="2">
    <source>
        <dbReference type="Proteomes" id="UP001589654"/>
    </source>
</evidence>
<reference evidence="1 2" key="1">
    <citation type="submission" date="2024-09" db="EMBL/GenBank/DDBJ databases">
        <authorList>
            <person name="Sun Q."/>
            <person name="Mori K."/>
        </authorList>
    </citation>
    <scope>NUCLEOTIDE SEQUENCE [LARGE SCALE GENOMIC DNA]</scope>
    <source>
        <strain evidence="1 2">CECT 7682</strain>
    </source>
</reference>
<comment type="caution">
    <text evidence="1">The sequence shown here is derived from an EMBL/GenBank/DDBJ whole genome shotgun (WGS) entry which is preliminary data.</text>
</comment>
<protein>
    <submittedName>
        <fullName evidence="1">Uncharacterized protein</fullName>
    </submittedName>
</protein>
<dbReference type="EMBL" id="JBHMEW010000068">
    <property type="protein sequence ID" value="MFB9213504.1"/>
    <property type="molecule type" value="Genomic_DNA"/>
</dbReference>